<protein>
    <recommendedName>
        <fullName evidence="3">C2H2-type domain-containing protein</fullName>
    </recommendedName>
</protein>
<keyword evidence="2" id="KW-1185">Reference proteome</keyword>
<evidence type="ECO:0008006" key="3">
    <source>
        <dbReference type="Google" id="ProtNLM"/>
    </source>
</evidence>
<organism evidence="1 2">
    <name type="scientific">Goodea atripinnis</name>
    <dbReference type="NCBI Taxonomy" id="208336"/>
    <lineage>
        <taxon>Eukaryota</taxon>
        <taxon>Metazoa</taxon>
        <taxon>Chordata</taxon>
        <taxon>Craniata</taxon>
        <taxon>Vertebrata</taxon>
        <taxon>Euteleostomi</taxon>
        <taxon>Actinopterygii</taxon>
        <taxon>Neopterygii</taxon>
        <taxon>Teleostei</taxon>
        <taxon>Neoteleostei</taxon>
        <taxon>Acanthomorphata</taxon>
        <taxon>Ovalentaria</taxon>
        <taxon>Atherinomorphae</taxon>
        <taxon>Cyprinodontiformes</taxon>
        <taxon>Goodeidae</taxon>
        <taxon>Goodea</taxon>
    </lineage>
</organism>
<sequence>MERGTSGAPERNHVELERDDNTFYLQKHYITLPVTFGGCGQQFESLAELIVHIEDNHIGELGPEGGGGASQLAVIC</sequence>
<dbReference type="EMBL" id="JAHRIO010010429">
    <property type="protein sequence ID" value="MEQ2161290.1"/>
    <property type="molecule type" value="Genomic_DNA"/>
</dbReference>
<proteinExistence type="predicted"/>
<dbReference type="Gene3D" id="3.30.160.60">
    <property type="entry name" value="Classic Zinc Finger"/>
    <property type="match status" value="1"/>
</dbReference>
<name>A0ABV0MQC3_9TELE</name>
<accession>A0ABV0MQC3</accession>
<evidence type="ECO:0000313" key="2">
    <source>
        <dbReference type="Proteomes" id="UP001476798"/>
    </source>
</evidence>
<comment type="caution">
    <text evidence="1">The sequence shown here is derived from an EMBL/GenBank/DDBJ whole genome shotgun (WGS) entry which is preliminary data.</text>
</comment>
<reference evidence="1 2" key="1">
    <citation type="submission" date="2021-06" db="EMBL/GenBank/DDBJ databases">
        <authorList>
            <person name="Palmer J.M."/>
        </authorList>
    </citation>
    <scope>NUCLEOTIDE SEQUENCE [LARGE SCALE GENOMIC DNA]</scope>
    <source>
        <strain evidence="1 2">GA_2019</strain>
        <tissue evidence="1">Muscle</tissue>
    </source>
</reference>
<dbReference type="Proteomes" id="UP001476798">
    <property type="component" value="Unassembled WGS sequence"/>
</dbReference>
<gene>
    <name evidence="1" type="ORF">GOODEAATRI_008223</name>
</gene>
<evidence type="ECO:0000313" key="1">
    <source>
        <dbReference type="EMBL" id="MEQ2161290.1"/>
    </source>
</evidence>